<proteinExistence type="predicted"/>
<protein>
    <recommendedName>
        <fullName evidence="3">Glycosyltransferase</fullName>
    </recommendedName>
</protein>
<sequence>MKVVTFGGNFCYFPLMNYDLVFVDDDYNQCLERVDYTNIHPNIIHVSSGVSDDSWESRRYRIAFLLREIFSRINDDLFLVDSDVYIPPVDLPRNIYSFCIPARAKPSDDVTLFCMSTNLFIPSSFLKFARDVMDEYIKNELYRTHFVDIYLFSRLVPIAKVIPGTYHFVNGKKYVVNDKYIIQPA</sequence>
<dbReference type="GeneID" id="5797827"/>
<dbReference type="EMBL" id="AM087120">
    <property type="protein sequence ID" value="CAJ31542.1"/>
    <property type="molecule type" value="Genomic_DNA"/>
</dbReference>
<keyword evidence="2" id="KW-1185">Reference proteome</keyword>
<evidence type="ECO:0000313" key="2">
    <source>
        <dbReference type="Proteomes" id="UP000001310"/>
    </source>
</evidence>
<name>A7WKE1_9VIRU</name>
<dbReference type="Proteomes" id="UP000001310">
    <property type="component" value="Segment"/>
</dbReference>
<dbReference type="OrthoDB" id="9732at10239"/>
<evidence type="ECO:0000313" key="1">
    <source>
        <dbReference type="EMBL" id="CAJ31542.1"/>
    </source>
</evidence>
<dbReference type="KEGG" id="vg:5797827"/>
<reference evidence="2" key="1">
    <citation type="journal article" date="2008" name="J. Virol.">
        <title>Structure of the acidianus filamentous virus 3 and comparative genomics of related archaeal lipothrixviruses.</title>
        <authorList>
            <person name="Vestergaard G."/>
            <person name="Aramayo R."/>
            <person name="Basta T."/>
            <person name="Haring M."/>
            <person name="Peng X."/>
            <person name="Brugger K."/>
            <person name="Chen L."/>
            <person name="Rachel R."/>
            <person name="Boisset N."/>
            <person name="Garrett R.A."/>
            <person name="Prangishvili D."/>
        </authorList>
    </citation>
    <scope>NUCLEOTIDE SEQUENCE [LARGE SCALE GENOMIC DNA]</scope>
</reference>
<accession>A7WKE1</accession>
<evidence type="ECO:0008006" key="3">
    <source>
        <dbReference type="Google" id="ProtNLM"/>
    </source>
</evidence>
<dbReference type="RefSeq" id="YP_001604394.1">
    <property type="nucleotide sequence ID" value="NC_010155.1"/>
</dbReference>
<organism evidence="1 2">
    <name type="scientific">Betalipothrixvirus acidiani</name>
    <dbReference type="NCBI Taxonomy" id="346881"/>
    <lineage>
        <taxon>Viruses</taxon>
        <taxon>Adnaviria</taxon>
        <taxon>Zilligvirae</taxon>
        <taxon>Taleaviricota</taxon>
        <taxon>Tokiviricetes</taxon>
        <taxon>Ligamenvirales</taxon>
        <taxon>Lipothrixviridae</taxon>
        <taxon>Betalipothrixvirus</taxon>
    </lineage>
</organism>